<organism evidence="1 2">
    <name type="scientific">Rhodopirellula europaea SH398</name>
    <dbReference type="NCBI Taxonomy" id="1263868"/>
    <lineage>
        <taxon>Bacteria</taxon>
        <taxon>Pseudomonadati</taxon>
        <taxon>Planctomycetota</taxon>
        <taxon>Planctomycetia</taxon>
        <taxon>Pirellulales</taxon>
        <taxon>Pirellulaceae</taxon>
        <taxon>Rhodopirellula</taxon>
    </lineage>
</organism>
<evidence type="ECO:0000313" key="2">
    <source>
        <dbReference type="Proteomes" id="UP000011996"/>
    </source>
</evidence>
<evidence type="ECO:0000313" key="1">
    <source>
        <dbReference type="EMBL" id="EMI25884.1"/>
    </source>
</evidence>
<dbReference type="PATRIC" id="fig|1263868.3.peg.3781"/>
<dbReference type="Proteomes" id="UP000011996">
    <property type="component" value="Unassembled WGS sequence"/>
</dbReference>
<name>M5SI66_9BACT</name>
<accession>M5SI66</accession>
<sequence length="41" mass="4503">MWTSVGTGMCFFARFGGFRESSGEIRGDASATYQRLPVRAV</sequence>
<dbReference type="AlphaFoldDB" id="M5SI66"/>
<protein>
    <submittedName>
        <fullName evidence="1">Uncharacterized protein</fullName>
    </submittedName>
</protein>
<proteinExistence type="predicted"/>
<comment type="caution">
    <text evidence="1">The sequence shown here is derived from an EMBL/GenBank/DDBJ whole genome shotgun (WGS) entry which is preliminary data.</text>
</comment>
<dbReference type="EMBL" id="ANOF01000111">
    <property type="protein sequence ID" value="EMI25884.1"/>
    <property type="molecule type" value="Genomic_DNA"/>
</dbReference>
<gene>
    <name evidence="1" type="ORF">RESH_03505</name>
</gene>
<reference evidence="1 2" key="1">
    <citation type="journal article" date="2013" name="Mar. Genomics">
        <title>Expression of sulfatases in Rhodopirellula baltica and the diversity of sulfatases in the genus Rhodopirellula.</title>
        <authorList>
            <person name="Wegner C.E."/>
            <person name="Richter-Heitmann T."/>
            <person name="Klindworth A."/>
            <person name="Klockow C."/>
            <person name="Richter M."/>
            <person name="Achstetter T."/>
            <person name="Glockner F.O."/>
            <person name="Harder J."/>
        </authorList>
    </citation>
    <scope>NUCLEOTIDE SEQUENCE [LARGE SCALE GENOMIC DNA]</scope>
    <source>
        <strain evidence="1 2">SH398</strain>
    </source>
</reference>